<dbReference type="AlphaFoldDB" id="A0AAW2QWY8"/>
<comment type="caution">
    <text evidence="6">The sequence shown here is derived from an EMBL/GenBank/DDBJ whole genome shotgun (WGS) entry which is preliminary data.</text>
</comment>
<dbReference type="PROSITE" id="PS50966">
    <property type="entry name" value="ZF_SWIM"/>
    <property type="match status" value="1"/>
</dbReference>
<sequence>MKLDDWHFQIMGLFDQHNVDLLNRSCNCRRWDLTGIPCIHTISAIWCRNEDPQDYVHDVYKVSTYLRCYEHAIQGVNGAELWLKCHNARTCNKSSGQAEEMAIDCNNTSKKENYLKSGSKNVGLKLCGKSNNMSSINVTQSSRINSPVIVKGGMNFITLPNLKATLGTQQIEKGQSSRDK</sequence>
<evidence type="ECO:0000256" key="1">
    <source>
        <dbReference type="ARBA" id="ARBA00022723"/>
    </source>
</evidence>
<proteinExistence type="predicted"/>
<dbReference type="EMBL" id="JACGWM010000005">
    <property type="protein sequence ID" value="KAL0372254.1"/>
    <property type="molecule type" value="Genomic_DNA"/>
</dbReference>
<dbReference type="SMART" id="SM00575">
    <property type="entry name" value="ZnF_PMZ"/>
    <property type="match status" value="1"/>
</dbReference>
<name>A0AAW2QWY8_9LAMI</name>
<evidence type="ECO:0000259" key="5">
    <source>
        <dbReference type="PROSITE" id="PS50966"/>
    </source>
</evidence>
<feature type="domain" description="SWIM-type" evidence="5">
    <location>
        <begin position="8"/>
        <end position="49"/>
    </location>
</feature>
<keyword evidence="1" id="KW-0479">Metal-binding</keyword>
<gene>
    <name evidence="6" type="ORF">Scaly_0907000</name>
</gene>
<evidence type="ECO:0000256" key="3">
    <source>
        <dbReference type="ARBA" id="ARBA00022833"/>
    </source>
</evidence>
<keyword evidence="2 4" id="KW-0863">Zinc-finger</keyword>
<dbReference type="InterPro" id="IPR007527">
    <property type="entry name" value="Znf_SWIM"/>
</dbReference>
<accession>A0AAW2QWY8</accession>
<dbReference type="Pfam" id="PF04434">
    <property type="entry name" value="SWIM"/>
    <property type="match status" value="1"/>
</dbReference>
<reference evidence="6" key="1">
    <citation type="submission" date="2020-06" db="EMBL/GenBank/DDBJ databases">
        <authorList>
            <person name="Li T."/>
            <person name="Hu X."/>
            <person name="Zhang T."/>
            <person name="Song X."/>
            <person name="Zhang H."/>
            <person name="Dai N."/>
            <person name="Sheng W."/>
            <person name="Hou X."/>
            <person name="Wei L."/>
        </authorList>
    </citation>
    <scope>NUCLEOTIDE SEQUENCE</scope>
    <source>
        <strain evidence="6">KEN8</strain>
        <tissue evidence="6">Leaf</tissue>
    </source>
</reference>
<keyword evidence="3" id="KW-0862">Zinc</keyword>
<dbReference type="PANTHER" id="PTHR31973">
    <property type="entry name" value="POLYPROTEIN, PUTATIVE-RELATED"/>
    <property type="match status" value="1"/>
</dbReference>
<evidence type="ECO:0000256" key="2">
    <source>
        <dbReference type="ARBA" id="ARBA00022771"/>
    </source>
</evidence>
<protein>
    <recommendedName>
        <fullName evidence="5">SWIM-type domain-containing protein</fullName>
    </recommendedName>
</protein>
<dbReference type="InterPro" id="IPR006564">
    <property type="entry name" value="Znf_PMZ"/>
</dbReference>
<organism evidence="6">
    <name type="scientific">Sesamum calycinum</name>
    <dbReference type="NCBI Taxonomy" id="2727403"/>
    <lineage>
        <taxon>Eukaryota</taxon>
        <taxon>Viridiplantae</taxon>
        <taxon>Streptophyta</taxon>
        <taxon>Embryophyta</taxon>
        <taxon>Tracheophyta</taxon>
        <taxon>Spermatophyta</taxon>
        <taxon>Magnoliopsida</taxon>
        <taxon>eudicotyledons</taxon>
        <taxon>Gunneridae</taxon>
        <taxon>Pentapetalae</taxon>
        <taxon>asterids</taxon>
        <taxon>lamiids</taxon>
        <taxon>Lamiales</taxon>
        <taxon>Pedaliaceae</taxon>
        <taxon>Sesamum</taxon>
    </lineage>
</organism>
<evidence type="ECO:0000256" key="4">
    <source>
        <dbReference type="PROSITE-ProRule" id="PRU00325"/>
    </source>
</evidence>
<reference evidence="6" key="2">
    <citation type="journal article" date="2024" name="Plant">
        <title>Genomic evolution and insights into agronomic trait innovations of Sesamum species.</title>
        <authorList>
            <person name="Miao H."/>
            <person name="Wang L."/>
            <person name="Qu L."/>
            <person name="Liu H."/>
            <person name="Sun Y."/>
            <person name="Le M."/>
            <person name="Wang Q."/>
            <person name="Wei S."/>
            <person name="Zheng Y."/>
            <person name="Lin W."/>
            <person name="Duan Y."/>
            <person name="Cao H."/>
            <person name="Xiong S."/>
            <person name="Wang X."/>
            <person name="Wei L."/>
            <person name="Li C."/>
            <person name="Ma Q."/>
            <person name="Ju M."/>
            <person name="Zhao R."/>
            <person name="Li G."/>
            <person name="Mu C."/>
            <person name="Tian Q."/>
            <person name="Mei H."/>
            <person name="Zhang T."/>
            <person name="Gao T."/>
            <person name="Zhang H."/>
        </authorList>
    </citation>
    <scope>NUCLEOTIDE SEQUENCE</scope>
    <source>
        <strain evidence="6">KEN8</strain>
    </source>
</reference>
<dbReference type="PANTHER" id="PTHR31973:SF187">
    <property type="entry name" value="MUTATOR TRANSPOSASE MUDRA PROTEIN"/>
    <property type="match status" value="1"/>
</dbReference>
<evidence type="ECO:0000313" key="6">
    <source>
        <dbReference type="EMBL" id="KAL0372254.1"/>
    </source>
</evidence>
<dbReference type="GO" id="GO:0008270">
    <property type="term" value="F:zinc ion binding"/>
    <property type="evidence" value="ECO:0007669"/>
    <property type="project" value="UniProtKB-KW"/>
</dbReference>